<dbReference type="EMBL" id="JACXYZ010000001">
    <property type="protein sequence ID" value="MBD3923504.1"/>
    <property type="molecule type" value="Genomic_DNA"/>
</dbReference>
<dbReference type="InterPro" id="IPR002397">
    <property type="entry name" value="Cyt_P450_B"/>
</dbReference>
<name>A0ABR8N9G0_9ACTN</name>
<dbReference type="Proteomes" id="UP000618818">
    <property type="component" value="Unassembled WGS sequence"/>
</dbReference>
<dbReference type="InterPro" id="IPR036396">
    <property type="entry name" value="Cyt_P450_sf"/>
</dbReference>
<dbReference type="SUPFAM" id="SSF48264">
    <property type="entry name" value="Cytochrome P450"/>
    <property type="match status" value="1"/>
</dbReference>
<dbReference type="InterPro" id="IPR017972">
    <property type="entry name" value="Cyt_P450_CS"/>
</dbReference>
<evidence type="ECO:0000313" key="5">
    <source>
        <dbReference type="EMBL" id="MBD3923504.1"/>
    </source>
</evidence>
<keyword evidence="3" id="KW-0479">Metal-binding</keyword>
<feature type="region of interest" description="Disordered" evidence="4">
    <location>
        <begin position="50"/>
        <end position="73"/>
    </location>
</feature>
<protein>
    <submittedName>
        <fullName evidence="5">Cytochrome P450</fullName>
    </submittedName>
</protein>
<comment type="cofactor">
    <cofactor evidence="1">
        <name>heme</name>
        <dbReference type="ChEBI" id="CHEBI:30413"/>
    </cofactor>
</comment>
<keyword evidence="3" id="KW-0560">Oxidoreductase</keyword>
<evidence type="ECO:0000313" key="6">
    <source>
        <dbReference type="Proteomes" id="UP000618818"/>
    </source>
</evidence>
<dbReference type="PANTHER" id="PTHR24305:SF166">
    <property type="entry name" value="CYTOCHROME P450 12A4, MITOCHONDRIAL-RELATED"/>
    <property type="match status" value="1"/>
</dbReference>
<proteinExistence type="inferred from homology"/>
<dbReference type="CDD" id="cd00302">
    <property type="entry name" value="cytochrome_P450"/>
    <property type="match status" value="1"/>
</dbReference>
<sequence>MDSVELAGGQLGAVLTAPRGGMAPLAPGGPWLATTPALVKEVLTDPERFDFPGDVSRGSDLSGSRGETRTGHTLYSPVPAAAVSRGSDVFGSEWRTALAEHEHVRADEPYDAMQLLRRPVARSTTSAVLPHLDTATRDAVGDLVLDWIDALAPVIASHRPPRRWTRIRRAETAARVALEDFLASVRGLEQTPQQVATMLAAGIQVPIAAGAFLLAWSGAHRDEPDADPVHVVWETLRLTSPSWITARVTTRRVEIGGATIPAGRVVFASPLLLGRFPELVPGDPSEIASFDPTRWQTHEQRPGAWLPFGAGPHMCPGRNLGIAQLTTVAQWASAFEISLSEHVSIDQSRGIAPSPCRFTVTPRRSSSP</sequence>
<dbReference type="PANTHER" id="PTHR24305">
    <property type="entry name" value="CYTOCHROME P450"/>
    <property type="match status" value="1"/>
</dbReference>
<evidence type="ECO:0000256" key="1">
    <source>
        <dbReference type="ARBA" id="ARBA00001971"/>
    </source>
</evidence>
<evidence type="ECO:0000256" key="3">
    <source>
        <dbReference type="RuleBase" id="RU000461"/>
    </source>
</evidence>
<accession>A0ABR8N9G0</accession>
<evidence type="ECO:0000256" key="2">
    <source>
        <dbReference type="ARBA" id="ARBA00010617"/>
    </source>
</evidence>
<dbReference type="PROSITE" id="PS00086">
    <property type="entry name" value="CYTOCHROME_P450"/>
    <property type="match status" value="1"/>
</dbReference>
<comment type="similarity">
    <text evidence="2 3">Belongs to the cytochrome P450 family.</text>
</comment>
<keyword evidence="6" id="KW-1185">Reference proteome</keyword>
<dbReference type="RefSeq" id="WP_191193371.1">
    <property type="nucleotide sequence ID" value="NZ_JACXYZ010000001.1"/>
</dbReference>
<dbReference type="InterPro" id="IPR050121">
    <property type="entry name" value="Cytochrome_P450_monoxygenase"/>
</dbReference>
<dbReference type="Pfam" id="PF00067">
    <property type="entry name" value="p450"/>
    <property type="match status" value="1"/>
</dbReference>
<dbReference type="InterPro" id="IPR001128">
    <property type="entry name" value="Cyt_P450"/>
</dbReference>
<keyword evidence="3" id="KW-0408">Iron</keyword>
<evidence type="ECO:0000256" key="4">
    <source>
        <dbReference type="SAM" id="MobiDB-lite"/>
    </source>
</evidence>
<keyword evidence="3" id="KW-0503">Monooxygenase</keyword>
<comment type="caution">
    <text evidence="5">The sequence shown here is derived from an EMBL/GenBank/DDBJ whole genome shotgun (WGS) entry which is preliminary data.</text>
</comment>
<keyword evidence="3" id="KW-0349">Heme</keyword>
<organism evidence="5 6">
    <name type="scientific">Nocardioides cavernae</name>
    <dbReference type="NCBI Taxonomy" id="1921566"/>
    <lineage>
        <taxon>Bacteria</taxon>
        <taxon>Bacillati</taxon>
        <taxon>Actinomycetota</taxon>
        <taxon>Actinomycetes</taxon>
        <taxon>Propionibacteriales</taxon>
        <taxon>Nocardioidaceae</taxon>
        <taxon>Nocardioides</taxon>
    </lineage>
</organism>
<gene>
    <name evidence="5" type="ORF">IEZ26_02645</name>
</gene>
<dbReference type="PRINTS" id="PR00359">
    <property type="entry name" value="BP450"/>
</dbReference>
<reference evidence="5 6" key="1">
    <citation type="submission" date="2020-09" db="EMBL/GenBank/DDBJ databases">
        <title>novel species in genus Nocardioides.</title>
        <authorList>
            <person name="Zhang G."/>
        </authorList>
    </citation>
    <scope>NUCLEOTIDE SEQUENCE [LARGE SCALE GENOMIC DNA]</scope>
    <source>
        <strain evidence="5 6">KCTC 39551</strain>
    </source>
</reference>
<dbReference type="Gene3D" id="1.10.630.10">
    <property type="entry name" value="Cytochrome P450"/>
    <property type="match status" value="1"/>
</dbReference>